<sequence>MLIAQISDCHIAGPGKNAYKIAHTAENLAHCIDHINQSNPTVDLVLVTGDITCSSQIEEVERAARLLDRLRCPFYVVPGNHDTRSVLWRVFGGRACPEMSAGFCNYVIEGREIRLIALDSTVPGEPGGEICSIRAEWLDKRLAEKPAQPTVVFMHHPPVKFGVLETDEDGFAGAGILGNVIEKYQNILRILCGHIHLSSHGGWKGTIITTAPSMGLQLGLDLTLTRPSEFYLEKPGYLLHYFTPDRNLITYTVTVGKMDGPYLFDEQ</sequence>
<dbReference type="Pfam" id="PF00149">
    <property type="entry name" value="Metallophos"/>
    <property type="match status" value="1"/>
</dbReference>
<dbReference type="InterPro" id="IPR026575">
    <property type="entry name" value="GpdQ/CpdA-like"/>
</dbReference>
<dbReference type="GO" id="GO:0004112">
    <property type="term" value="F:cyclic-nucleotide phosphodiesterase activity"/>
    <property type="evidence" value="ECO:0007669"/>
    <property type="project" value="InterPro"/>
</dbReference>
<dbReference type="KEGG" id="dbk:DGMP_10130"/>
<dbReference type="PANTHER" id="PTHR42988:SF2">
    <property type="entry name" value="CYCLIC NUCLEOTIDE PHOSPHODIESTERASE CBUA0032-RELATED"/>
    <property type="match status" value="1"/>
</dbReference>
<dbReference type="Proteomes" id="UP000826725">
    <property type="component" value="Chromosome"/>
</dbReference>
<evidence type="ECO:0000313" key="4">
    <source>
        <dbReference type="EMBL" id="BCL60320.1"/>
    </source>
</evidence>
<gene>
    <name evidence="4" type="primary">cpdA</name>
    <name evidence="4" type="ORF">DGMP_10130</name>
</gene>
<protein>
    <submittedName>
        <fullName evidence="4">3',5'-cyclic adenosine monophosphate phosphodiesterase CpdA</fullName>
    </submittedName>
</protein>
<evidence type="ECO:0000256" key="2">
    <source>
        <dbReference type="ARBA" id="ARBA00022801"/>
    </source>
</evidence>
<dbReference type="GO" id="GO:0046872">
    <property type="term" value="F:metal ion binding"/>
    <property type="evidence" value="ECO:0007669"/>
    <property type="project" value="UniProtKB-KW"/>
</dbReference>
<dbReference type="PANTHER" id="PTHR42988">
    <property type="entry name" value="PHOSPHOHYDROLASE"/>
    <property type="match status" value="1"/>
</dbReference>
<dbReference type="AlphaFoldDB" id="A0A8D5JNM7"/>
<keyword evidence="1" id="KW-0479">Metal-binding</keyword>
<evidence type="ECO:0000259" key="3">
    <source>
        <dbReference type="Pfam" id="PF00149"/>
    </source>
</evidence>
<name>A0A8D5JNM7_9BACT</name>
<evidence type="ECO:0000256" key="1">
    <source>
        <dbReference type="ARBA" id="ARBA00022723"/>
    </source>
</evidence>
<proteinExistence type="predicted"/>
<keyword evidence="5" id="KW-1185">Reference proteome</keyword>
<dbReference type="InterPro" id="IPR050884">
    <property type="entry name" value="CNP_phosphodiesterase-III"/>
</dbReference>
<reference evidence="4" key="1">
    <citation type="submission" date="2020-09" db="EMBL/GenBank/DDBJ databases">
        <title>Desulfogranum mesoprofundum gen. nov., sp. nov., a novel mesophilic, sulfate-reducing chemolithoautotroph isolated from a deep-sea hydrothermal vent chimney in the Suiyo Seamount.</title>
        <authorList>
            <person name="Hashimoto Y."/>
            <person name="Nakagawa S."/>
        </authorList>
    </citation>
    <scope>NUCLEOTIDE SEQUENCE</scope>
    <source>
        <strain evidence="4">KT2</strain>
    </source>
</reference>
<accession>A0A8D5JNM7</accession>
<dbReference type="CDD" id="cd07402">
    <property type="entry name" value="MPP_GpdQ"/>
    <property type="match status" value="1"/>
</dbReference>
<dbReference type="EMBL" id="AP024086">
    <property type="protein sequence ID" value="BCL60320.1"/>
    <property type="molecule type" value="Genomic_DNA"/>
</dbReference>
<dbReference type="InterPro" id="IPR004843">
    <property type="entry name" value="Calcineurin-like_PHP"/>
</dbReference>
<organism evidence="4 5">
    <name type="scientific">Desulfomarina profundi</name>
    <dbReference type="NCBI Taxonomy" id="2772557"/>
    <lineage>
        <taxon>Bacteria</taxon>
        <taxon>Pseudomonadati</taxon>
        <taxon>Thermodesulfobacteriota</taxon>
        <taxon>Desulfobulbia</taxon>
        <taxon>Desulfobulbales</taxon>
        <taxon>Desulfobulbaceae</taxon>
        <taxon>Desulfomarina</taxon>
    </lineage>
</organism>
<keyword evidence="2" id="KW-0378">Hydrolase</keyword>
<dbReference type="RefSeq" id="WP_228856458.1">
    <property type="nucleotide sequence ID" value="NZ_AP024086.1"/>
</dbReference>
<evidence type="ECO:0000313" key="5">
    <source>
        <dbReference type="Proteomes" id="UP000826725"/>
    </source>
</evidence>
<feature type="domain" description="Calcineurin-like phosphoesterase" evidence="3">
    <location>
        <begin position="1"/>
        <end position="196"/>
    </location>
</feature>